<dbReference type="InterPro" id="IPR004837">
    <property type="entry name" value="NaCa_Exmemb"/>
</dbReference>
<evidence type="ECO:0000256" key="3">
    <source>
        <dbReference type="ARBA" id="ARBA00022449"/>
    </source>
</evidence>
<dbReference type="GO" id="GO:0005774">
    <property type="term" value="C:vacuolar membrane"/>
    <property type="evidence" value="ECO:0007669"/>
    <property type="project" value="UniProtKB-ARBA"/>
</dbReference>
<dbReference type="AlphaFoldDB" id="A0A5J5D6C2"/>
<evidence type="ECO:0000256" key="9">
    <source>
        <dbReference type="ARBA" id="ARBA00023136"/>
    </source>
</evidence>
<evidence type="ECO:0000259" key="12">
    <source>
        <dbReference type="Pfam" id="PF01699"/>
    </source>
</evidence>
<dbReference type="FunFam" id="1.20.1420.30:FF:000014">
    <property type="entry name" value="Cation/H+ exchanger protein 2"/>
    <property type="match status" value="1"/>
</dbReference>
<keyword evidence="8" id="KW-0406">Ion transport</keyword>
<protein>
    <recommendedName>
        <fullName evidence="16">Sodium/calcium exchanger membrane region domain-containing protein</fullName>
    </recommendedName>
</protein>
<feature type="transmembrane region" description="Helical" evidence="11">
    <location>
        <begin position="607"/>
        <end position="628"/>
    </location>
</feature>
<feature type="transmembrane region" description="Helical" evidence="11">
    <location>
        <begin position="156"/>
        <end position="180"/>
    </location>
</feature>
<feature type="transmembrane region" description="Helical" evidence="11">
    <location>
        <begin position="326"/>
        <end position="348"/>
    </location>
</feature>
<organism evidence="14 15">
    <name type="scientific">Etheostoma spectabile</name>
    <name type="common">orangethroat darter</name>
    <dbReference type="NCBI Taxonomy" id="54343"/>
    <lineage>
        <taxon>Eukaryota</taxon>
        <taxon>Metazoa</taxon>
        <taxon>Chordata</taxon>
        <taxon>Craniata</taxon>
        <taxon>Vertebrata</taxon>
        <taxon>Euteleostomi</taxon>
        <taxon>Actinopterygii</taxon>
        <taxon>Neopterygii</taxon>
        <taxon>Teleostei</taxon>
        <taxon>Neoteleostei</taxon>
        <taxon>Acanthomorphata</taxon>
        <taxon>Eupercaria</taxon>
        <taxon>Perciformes</taxon>
        <taxon>Percoidei</taxon>
        <taxon>Percidae</taxon>
        <taxon>Etheostomatinae</taxon>
        <taxon>Etheostoma</taxon>
    </lineage>
</organism>
<keyword evidence="5" id="KW-0109">Calcium transport</keyword>
<name>A0A5J5D6C2_9PERO</name>
<keyword evidence="4" id="KW-0597">Phosphoprotein</keyword>
<dbReference type="InterPro" id="IPR044880">
    <property type="entry name" value="NCX_ion-bd_dom_sf"/>
</dbReference>
<keyword evidence="15" id="KW-1185">Reference proteome</keyword>
<dbReference type="Pfam" id="PF01699">
    <property type="entry name" value="Na_Ca_ex"/>
    <property type="match status" value="2"/>
</dbReference>
<feature type="domain" description="Inner membrane component" evidence="13">
    <location>
        <begin position="153"/>
        <end position="191"/>
    </location>
</feature>
<feature type="compositionally biased region" description="Polar residues" evidence="10">
    <location>
        <begin position="1"/>
        <end position="11"/>
    </location>
</feature>
<dbReference type="PANTHER" id="PTHR31503">
    <property type="entry name" value="VACUOLAR CALCIUM ION TRANSPORTER"/>
    <property type="match status" value="1"/>
</dbReference>
<dbReference type="InterPro" id="IPR004713">
    <property type="entry name" value="CaH_exchang"/>
</dbReference>
<evidence type="ECO:0000313" key="15">
    <source>
        <dbReference type="Proteomes" id="UP000327493"/>
    </source>
</evidence>
<feature type="transmembrane region" description="Helical" evidence="11">
    <location>
        <begin position="640"/>
        <end position="666"/>
    </location>
</feature>
<dbReference type="GO" id="GO:0015369">
    <property type="term" value="F:calcium:proton antiporter activity"/>
    <property type="evidence" value="ECO:0007669"/>
    <property type="project" value="TreeGrafter"/>
</dbReference>
<dbReference type="GO" id="GO:0012505">
    <property type="term" value="C:endomembrane system"/>
    <property type="evidence" value="ECO:0007669"/>
    <property type="project" value="UniProtKB-SubCell"/>
</dbReference>
<proteinExistence type="predicted"/>
<evidence type="ECO:0000259" key="13">
    <source>
        <dbReference type="Pfam" id="PF03733"/>
    </source>
</evidence>
<evidence type="ECO:0000256" key="2">
    <source>
        <dbReference type="ARBA" id="ARBA00022448"/>
    </source>
</evidence>
<accession>A0A5J5D6C2</accession>
<evidence type="ECO:0000256" key="1">
    <source>
        <dbReference type="ARBA" id="ARBA00004127"/>
    </source>
</evidence>
<feature type="transmembrane region" description="Helical" evidence="11">
    <location>
        <begin position="435"/>
        <end position="461"/>
    </location>
</feature>
<keyword evidence="2" id="KW-0813">Transport</keyword>
<evidence type="ECO:0000256" key="8">
    <source>
        <dbReference type="ARBA" id="ARBA00023065"/>
    </source>
</evidence>
<evidence type="ECO:0000256" key="11">
    <source>
        <dbReference type="SAM" id="Phobius"/>
    </source>
</evidence>
<feature type="transmembrane region" description="Helical" evidence="11">
    <location>
        <begin position="577"/>
        <end position="595"/>
    </location>
</feature>
<feature type="transmembrane region" description="Helical" evidence="11">
    <location>
        <begin position="400"/>
        <end position="423"/>
    </location>
</feature>
<feature type="region of interest" description="Disordered" evidence="10">
    <location>
        <begin position="1"/>
        <end position="32"/>
    </location>
</feature>
<evidence type="ECO:0000256" key="10">
    <source>
        <dbReference type="SAM" id="MobiDB-lite"/>
    </source>
</evidence>
<gene>
    <name evidence="14" type="ORF">FQN60_014186</name>
</gene>
<dbReference type="Pfam" id="PF03733">
    <property type="entry name" value="YccF"/>
    <property type="match status" value="1"/>
</dbReference>
<feature type="transmembrane region" description="Helical" evidence="11">
    <location>
        <begin position="360"/>
        <end position="380"/>
    </location>
</feature>
<evidence type="ECO:0000313" key="14">
    <source>
        <dbReference type="EMBL" id="KAA8590252.1"/>
    </source>
</evidence>
<dbReference type="GO" id="GO:0006874">
    <property type="term" value="P:intracellular calcium ion homeostasis"/>
    <property type="evidence" value="ECO:0007669"/>
    <property type="project" value="TreeGrafter"/>
</dbReference>
<dbReference type="EMBL" id="VOFY01000008">
    <property type="protein sequence ID" value="KAA8590252.1"/>
    <property type="molecule type" value="Genomic_DNA"/>
</dbReference>
<keyword evidence="3" id="KW-0050">Antiport</keyword>
<keyword evidence="6 11" id="KW-0812">Transmembrane</keyword>
<keyword evidence="7 11" id="KW-1133">Transmembrane helix</keyword>
<dbReference type="PANTHER" id="PTHR31503:SF10">
    <property type="entry name" value="VNX1 PROTEIN"/>
    <property type="match status" value="1"/>
</dbReference>
<feature type="non-terminal residue" evidence="14">
    <location>
        <position position="707"/>
    </location>
</feature>
<dbReference type="Gene3D" id="1.20.1420.30">
    <property type="entry name" value="NCX, central ion-binding region"/>
    <property type="match status" value="2"/>
</dbReference>
<feature type="domain" description="Sodium/calcium exchanger membrane region" evidence="12">
    <location>
        <begin position="333"/>
        <end position="459"/>
    </location>
</feature>
<feature type="transmembrane region" description="Helical" evidence="11">
    <location>
        <begin position="186"/>
        <end position="206"/>
    </location>
</feature>
<dbReference type="Proteomes" id="UP000327493">
    <property type="component" value="Chromosome 8"/>
</dbReference>
<dbReference type="InterPro" id="IPR005185">
    <property type="entry name" value="YccF"/>
</dbReference>
<evidence type="ECO:0000256" key="5">
    <source>
        <dbReference type="ARBA" id="ARBA00022568"/>
    </source>
</evidence>
<feature type="transmembrane region" description="Helical" evidence="11">
    <location>
        <begin position="300"/>
        <end position="320"/>
    </location>
</feature>
<keyword evidence="9 11" id="KW-0472">Membrane</keyword>
<evidence type="ECO:0000256" key="6">
    <source>
        <dbReference type="ARBA" id="ARBA00022692"/>
    </source>
</evidence>
<comment type="caution">
    <text evidence="14">The sequence shown here is derived from an EMBL/GenBank/DDBJ whole genome shotgun (WGS) entry which is preliminary data.</text>
</comment>
<feature type="transmembrane region" description="Helical" evidence="11">
    <location>
        <begin position="678"/>
        <end position="695"/>
    </location>
</feature>
<evidence type="ECO:0000256" key="7">
    <source>
        <dbReference type="ARBA" id="ARBA00022989"/>
    </source>
</evidence>
<feature type="domain" description="Sodium/calcium exchanger membrane region" evidence="12">
    <location>
        <begin position="576"/>
        <end position="704"/>
    </location>
</feature>
<evidence type="ECO:0000256" key="4">
    <source>
        <dbReference type="ARBA" id="ARBA00022553"/>
    </source>
</evidence>
<evidence type="ECO:0008006" key="16">
    <source>
        <dbReference type="Google" id="ProtNLM"/>
    </source>
</evidence>
<comment type="subcellular location">
    <subcellularLocation>
        <location evidence="1">Endomembrane system</location>
        <topology evidence="1">Multi-pass membrane protein</topology>
    </subcellularLocation>
</comment>
<reference evidence="14 15" key="1">
    <citation type="submission" date="2019-08" db="EMBL/GenBank/DDBJ databases">
        <title>A chromosome-level genome assembly, high-density linkage maps, and genome scans reveal the genomic architecture of hybrid incompatibilities underlying speciation via character displacement in darters (Percidae: Etheostominae).</title>
        <authorList>
            <person name="Moran R.L."/>
            <person name="Catchen J.M."/>
            <person name="Fuller R.C."/>
        </authorList>
    </citation>
    <scope>NUCLEOTIDE SEQUENCE [LARGE SCALE GENOMIC DNA]</scope>
    <source>
        <strain evidence="14">EspeVRDwgs_2016</strain>
        <tissue evidence="14">Muscle</tissue>
    </source>
</reference>
<keyword evidence="5" id="KW-0106">Calcium</keyword>
<sequence>MSLLATHSSDTSSRRRKPAENTQDLPWEHDPQAAHNNEHIRDRLCGGQQTNSTDTPSHHSICPALCTTKCMPGHACPSHHACDDSWEEIQSKRTIRAENEVEANKLVNNYRFGFRKWKSHVTERPFEVRSEVVKELYSELNVFKPYSGHLITCGNVAYVLLFGWWVSLAYILVSLLMFITVTGVPYGRQALLEVVLLLPVAIRQIYPRGKALEKRKILNNQIGNTLRRCCEQAPECECDIDRTGDTSPVLLPSPTEVPIPELPGRPLHTPYWHQLYETRALLCCYHAANWYYYKYTVDGINVFAVNLLPLVIVAMVIGYIDRENQYASSNVKFAIAICSIIPLSYYIGMGIASISAQSNFAVGAVVNATFGSITELTFYITALLRGHQAANPCLQEVVKAALTGTLLGCILFIPGVCMIIGGLRHSEQRFNSRSTGVSAALLFISVGGKYFTHIYVLYAIIQFYSFRSVFAPTLFSKAYGNLVCDACTNSTGGNSSSNSSGQFVCHNCHYDLFSFSLCVLVARPLVYTVSALLPFAYIIGLVFTLKTHSHIYDIHVGEGQVTGHHGAVVHWSRWRSLVILIMATVLTSACADLVTEHIQPILNQPNISQYFIGVTVLAMVPEIPEIVNGIQFALQNNISLSLEVGSCIAVQVCMLQIPILVCFNAFYDVGFVLLFSDMHLWASIFSVILVNYIFMDGKSDYFQGKFY</sequence>
<feature type="transmembrane region" description="Helical" evidence="11">
    <location>
        <begin position="525"/>
        <end position="545"/>
    </location>
</feature>